<feature type="domain" description="F5/8 type C" evidence="11">
    <location>
        <begin position="1193"/>
        <end position="1347"/>
    </location>
</feature>
<dbReference type="InterPro" id="IPR013783">
    <property type="entry name" value="Ig-like_fold"/>
</dbReference>
<evidence type="ECO:0000259" key="11">
    <source>
        <dbReference type="PROSITE" id="PS50022"/>
    </source>
</evidence>
<dbReference type="KEGG" id="bhl:Bache_0786"/>
<comment type="subunit">
    <text evidence="4">Monomer.</text>
</comment>
<dbReference type="PANTHER" id="PTHR46323:SF2">
    <property type="entry name" value="BETA-GALACTOSIDASE"/>
    <property type="match status" value="1"/>
</dbReference>
<dbReference type="Proteomes" id="UP000008630">
    <property type="component" value="Chromosome"/>
</dbReference>
<dbReference type="GO" id="GO:0004565">
    <property type="term" value="F:beta-galactosidase activity"/>
    <property type="evidence" value="ECO:0007669"/>
    <property type="project" value="UniProtKB-EC"/>
</dbReference>
<dbReference type="InterPro" id="IPR017853">
    <property type="entry name" value="GH"/>
</dbReference>
<dbReference type="InterPro" id="IPR014718">
    <property type="entry name" value="GH-type_carb-bd"/>
</dbReference>
<name>E6SNY9_BACT6</name>
<dbReference type="InterPro" id="IPR000421">
    <property type="entry name" value="FA58C"/>
</dbReference>
<dbReference type="Pfam" id="PF02836">
    <property type="entry name" value="Glyco_hydro_2_C"/>
    <property type="match status" value="1"/>
</dbReference>
<evidence type="ECO:0000313" key="12">
    <source>
        <dbReference type="EMBL" id="ADV42807.1"/>
    </source>
</evidence>
<keyword evidence="7" id="KW-0106">Calcium</keyword>
<dbReference type="Gene3D" id="2.70.98.10">
    <property type="match status" value="1"/>
</dbReference>
<dbReference type="GO" id="GO:0030246">
    <property type="term" value="F:carbohydrate binding"/>
    <property type="evidence" value="ECO:0007669"/>
    <property type="project" value="InterPro"/>
</dbReference>
<evidence type="ECO:0000256" key="2">
    <source>
        <dbReference type="ARBA" id="ARBA00001913"/>
    </source>
</evidence>
<feature type="signal peptide" evidence="10">
    <location>
        <begin position="1"/>
        <end position="19"/>
    </location>
</feature>
<comment type="similarity">
    <text evidence="3">Belongs to the glycosyl hydrolase 2 family.</text>
</comment>
<organism evidence="12 13">
    <name type="scientific">Bacteroides helcogenes (strain ATCC 35417 / DSM 20613 / JCM 6297 / CCUG 15421 / P 36-108)</name>
    <dbReference type="NCBI Taxonomy" id="693979"/>
    <lineage>
        <taxon>Bacteria</taxon>
        <taxon>Pseudomonadati</taxon>
        <taxon>Bacteroidota</taxon>
        <taxon>Bacteroidia</taxon>
        <taxon>Bacteroidales</taxon>
        <taxon>Bacteroidaceae</taxon>
        <taxon>Bacteroides</taxon>
    </lineage>
</organism>
<dbReference type="GO" id="GO:0005990">
    <property type="term" value="P:lactose catabolic process"/>
    <property type="evidence" value="ECO:0007669"/>
    <property type="project" value="TreeGrafter"/>
</dbReference>
<dbReference type="RefSeq" id="WP_013546422.1">
    <property type="nucleotide sequence ID" value="NC_014933.1"/>
</dbReference>
<dbReference type="Pfam" id="PF16353">
    <property type="entry name" value="LacZ_4"/>
    <property type="match status" value="1"/>
</dbReference>
<evidence type="ECO:0000313" key="13">
    <source>
        <dbReference type="Proteomes" id="UP000008630"/>
    </source>
</evidence>
<dbReference type="InterPro" id="IPR032312">
    <property type="entry name" value="LacZ_4"/>
</dbReference>
<protein>
    <recommendedName>
        <fullName evidence="5">beta-galactosidase</fullName>
        <ecNumber evidence="5">3.2.1.23</ecNumber>
    </recommendedName>
    <alternativeName>
        <fullName evidence="9">Lactase</fullName>
    </alternativeName>
</protein>
<dbReference type="OrthoDB" id="9801077at2"/>
<evidence type="ECO:0000256" key="3">
    <source>
        <dbReference type="ARBA" id="ARBA00007401"/>
    </source>
</evidence>
<dbReference type="SUPFAM" id="SSF49303">
    <property type="entry name" value="beta-Galactosidase/glucuronidase domain"/>
    <property type="match status" value="2"/>
</dbReference>
<evidence type="ECO:0000256" key="6">
    <source>
        <dbReference type="ARBA" id="ARBA00022801"/>
    </source>
</evidence>
<evidence type="ECO:0000256" key="9">
    <source>
        <dbReference type="ARBA" id="ARBA00032230"/>
    </source>
</evidence>
<keyword evidence="10" id="KW-0732">Signal</keyword>
<dbReference type="SUPFAM" id="SSF49785">
    <property type="entry name" value="Galactose-binding domain-like"/>
    <property type="match status" value="2"/>
</dbReference>
<keyword evidence="8" id="KW-0326">Glycosidase</keyword>
<evidence type="ECO:0000256" key="5">
    <source>
        <dbReference type="ARBA" id="ARBA00012756"/>
    </source>
</evidence>
<dbReference type="SMART" id="SM00231">
    <property type="entry name" value="FA58C"/>
    <property type="match status" value="1"/>
</dbReference>
<accession>E6SNY9</accession>
<dbReference type="PANTHER" id="PTHR46323">
    <property type="entry name" value="BETA-GALACTOSIDASE"/>
    <property type="match status" value="1"/>
</dbReference>
<dbReference type="Pfam" id="PF00754">
    <property type="entry name" value="F5_F8_type_C"/>
    <property type="match status" value="1"/>
</dbReference>
<dbReference type="InterPro" id="IPR050347">
    <property type="entry name" value="Bact_Beta-galactosidase"/>
</dbReference>
<dbReference type="Gene3D" id="3.20.20.80">
    <property type="entry name" value="Glycosidases"/>
    <property type="match status" value="1"/>
</dbReference>
<evidence type="ECO:0000256" key="4">
    <source>
        <dbReference type="ARBA" id="ARBA00011245"/>
    </source>
</evidence>
<dbReference type="InterPro" id="IPR006104">
    <property type="entry name" value="Glyco_hydro_2_N"/>
</dbReference>
<gene>
    <name evidence="12" type="ordered locus">Bache_0786</name>
</gene>
<dbReference type="InterPro" id="IPR006102">
    <property type="entry name" value="Ig-like_GH2"/>
</dbReference>
<dbReference type="PATRIC" id="fig|693979.3.peg.840"/>
<dbReference type="HOGENOM" id="CLU_002346_1_1_10"/>
<evidence type="ECO:0000256" key="8">
    <source>
        <dbReference type="ARBA" id="ARBA00023295"/>
    </source>
</evidence>
<dbReference type="Gene3D" id="2.60.40.10">
    <property type="entry name" value="Immunoglobulins"/>
    <property type="match status" value="2"/>
</dbReference>
<dbReference type="InterPro" id="IPR006103">
    <property type="entry name" value="Glyco_hydro_2_cat"/>
</dbReference>
<dbReference type="SMART" id="SM01038">
    <property type="entry name" value="Bgal_small_N"/>
    <property type="match status" value="1"/>
</dbReference>
<comment type="cofactor">
    <cofactor evidence="2">
        <name>Ca(2+)</name>
        <dbReference type="ChEBI" id="CHEBI:29108"/>
    </cofactor>
</comment>
<evidence type="ECO:0000256" key="1">
    <source>
        <dbReference type="ARBA" id="ARBA00001412"/>
    </source>
</evidence>
<dbReference type="EMBL" id="CP002352">
    <property type="protein sequence ID" value="ADV42807.1"/>
    <property type="molecule type" value="Genomic_DNA"/>
</dbReference>
<keyword evidence="6 12" id="KW-0378">Hydrolase</keyword>
<dbReference type="InterPro" id="IPR036156">
    <property type="entry name" value="Beta-gal/glucu_dom_sf"/>
</dbReference>
<sequence>MKGIVCTLLLSYCMLPAVAQDSPQLKGFEYGSIQAPDGKEWESPERLALNKEQPHATFFSFADVTTARKVLPENSAYWMSLNGDWKFKWVPNPEERPKDFQNTDYDVSAWDNIYVPSSWNIYGIQKDGTQKYGTPIYVNQPVIFQHKVAVDDWRGGVMRTPPANWTTYKHRNEVGSYRRDFTLPADWDGREVFINFDGVDSFFYLWINGQYVGFSKNSRNLASFNITPYLTAGKNTVAAAVYRSSDASFLEAQDMFRLPGIFRTVALTSVPKLHVRDLVATPDLNATFDEGTLSIKADIRNQDKKEAKGYSMVYSLYANKLYSDENTPVAGITATAAVSPVTKGGISTCQTTLTLPKPLLWSAETPYRYTLVGELKDKKGRTIETVSAFVGFRKVEIKDTPASADEFGLAGRYYYINGKTVKLKGVNRHESNPALGHAITRELMEKEVMLMKRANINHVRNSHYPDAPYWYYLCDKYGIYLEDEANLESHEYYYGKASLSHPVEWENAHVARVMEMAHSTVNHPSIVIWSLGNEAGPGKNFVTAYNALKAFDLSRPVQYERNNAIVDMGSNQYPSIAWTREAVKGKYDIKYPFHISEYAHSMGNAVGNLVDYWEAIESTNFFCGGAIWDWVDQSMYNYTPDGKRYLAYGGDFGDTPNDGQFVMNGIVFGDLEPKPQYYEVKKVYQHIGVKALNVAKGSFEIFNKYYFKDLSGYQVRWSLYENGKEVKDGLLSLGQVAPRSRVTVDIPYNYQTLKPEAEYFVKVQFQLKEAAPWAEKGYTMAEEQIALKQATGLPAISTVTAAAGNISYTESSASDKADQRFITVKGEGFEARFDMQTGSIYSLKYNGETIVADGNGPKLDAFRAFVNNDNWAYTAWFENGLHNLQHKAIQSKVMQRADGAVVLAFTIESQAPNAARILGGTASGKNKIEELTDRKFGENDFKFTTNQVWTVYRDGSVELQAGITSNRSTLVLPRLGYVMKLPQQYDNFTYYGRGPIENYPDRKTGQFIEIHRNKVADEFANFPKPQDVANHEDVRWCALTDAAGSGAQFIATGGKMSVAPLQYTATEMILAGHPYQLPAVTGTYLHLDLGVTGLGGNSCGQGGPLAQDRILAGQHSFGFIIRPAAQDLSATAQVAAAGEIPLNIVRNEAGEVTFVSTRPEAEICYIVGKAKKAKVYTAPIPMREGGNVTAWFKSTPDIKATQTFNKIEKVRAEVINASSQETGGGEATNLTDGDAGSIWHTMYSVTLAKYPHWIDLDTKEVKLLKGITYLPRQDSDNGNIKDYSIQVSMDGRNWGEPVAKGSFEKNRKEKTIRFDKPVKARYIRFTALSEQYGQDYASGAELGILAE</sequence>
<dbReference type="InterPro" id="IPR004199">
    <property type="entry name" value="B-gal_small/dom_5"/>
</dbReference>
<keyword evidence="13" id="KW-1185">Reference proteome</keyword>
<dbReference type="SUPFAM" id="SSF51445">
    <property type="entry name" value="(Trans)glycosidases"/>
    <property type="match status" value="1"/>
</dbReference>
<dbReference type="InterPro" id="IPR011013">
    <property type="entry name" value="Gal_mutarotase_sf_dom"/>
</dbReference>
<dbReference type="InterPro" id="IPR006101">
    <property type="entry name" value="Glyco_hydro_2"/>
</dbReference>
<dbReference type="EC" id="3.2.1.23" evidence="5"/>
<dbReference type="Pfam" id="PF02929">
    <property type="entry name" value="Bgal_small_N"/>
    <property type="match status" value="1"/>
</dbReference>
<dbReference type="Gene3D" id="2.60.120.260">
    <property type="entry name" value="Galactose-binding domain-like"/>
    <property type="match status" value="2"/>
</dbReference>
<dbReference type="eggNOG" id="COG3250">
    <property type="taxonomic scope" value="Bacteria"/>
</dbReference>
<dbReference type="Pfam" id="PF00703">
    <property type="entry name" value="Glyco_hydro_2"/>
    <property type="match status" value="1"/>
</dbReference>
<evidence type="ECO:0000256" key="7">
    <source>
        <dbReference type="ARBA" id="ARBA00022837"/>
    </source>
</evidence>
<comment type="catalytic activity">
    <reaction evidence="1">
        <text>Hydrolysis of terminal non-reducing beta-D-galactose residues in beta-D-galactosides.</text>
        <dbReference type="EC" id="3.2.1.23"/>
    </reaction>
</comment>
<proteinExistence type="inferred from homology"/>
<feature type="chain" id="PRO_5003211399" description="beta-galactosidase" evidence="10">
    <location>
        <begin position="20"/>
        <end position="1347"/>
    </location>
</feature>
<reference evidence="12 13" key="2">
    <citation type="journal article" date="2011" name="Stand. Genomic Sci.">
        <title>Complete genome sequence of Bacteroides helcogenes type strain (P 36-108).</title>
        <authorList>
            <person name="Pati A."/>
            <person name="Gronow S."/>
            <person name="Zeytun A."/>
            <person name="Lapidus A."/>
            <person name="Nolan M."/>
            <person name="Hammon N."/>
            <person name="Deshpande S."/>
            <person name="Cheng J.F."/>
            <person name="Tapia R."/>
            <person name="Han C."/>
            <person name="Goodwin L."/>
            <person name="Pitluck S."/>
            <person name="Liolios K."/>
            <person name="Pagani I."/>
            <person name="Ivanova N."/>
            <person name="Mavromatis K."/>
            <person name="Chen A."/>
            <person name="Palaniappan K."/>
            <person name="Land M."/>
            <person name="Hauser L."/>
            <person name="Chang Y.J."/>
            <person name="Jeffries C.D."/>
            <person name="Detter J.C."/>
            <person name="Brambilla E."/>
            <person name="Rohde M."/>
            <person name="Goker M."/>
            <person name="Woyke T."/>
            <person name="Bristow J."/>
            <person name="Eisen J.A."/>
            <person name="Markowitz V."/>
            <person name="Hugenholtz P."/>
            <person name="Kyrpides N.C."/>
            <person name="Klenk H.P."/>
            <person name="Lucas S."/>
        </authorList>
    </citation>
    <scope>NUCLEOTIDE SEQUENCE [LARGE SCALE GENOMIC DNA]</scope>
    <source>
        <strain evidence="13">ATCC 35417 / DSM 20613 / JCM 6297 / CCUG 15421 / P 36-108</strain>
    </source>
</reference>
<dbReference type="STRING" id="693979.Bache_0786"/>
<dbReference type="InterPro" id="IPR008979">
    <property type="entry name" value="Galactose-bd-like_sf"/>
</dbReference>
<dbReference type="GO" id="GO:0009341">
    <property type="term" value="C:beta-galactosidase complex"/>
    <property type="evidence" value="ECO:0007669"/>
    <property type="project" value="InterPro"/>
</dbReference>
<dbReference type="PROSITE" id="PS50022">
    <property type="entry name" value="FA58C_3"/>
    <property type="match status" value="1"/>
</dbReference>
<reference key="1">
    <citation type="submission" date="2010-11" db="EMBL/GenBank/DDBJ databases">
        <title>The complete genome of Bacteroides helcogenes P 36-108.</title>
        <authorList>
            <consortium name="US DOE Joint Genome Institute (JGI-PGF)"/>
            <person name="Lucas S."/>
            <person name="Copeland A."/>
            <person name="Lapidus A."/>
            <person name="Bruce D."/>
            <person name="Goodwin L."/>
            <person name="Pitluck S."/>
            <person name="Kyrpides N."/>
            <person name="Mavromatis K."/>
            <person name="Ivanova N."/>
            <person name="Zeytun A."/>
            <person name="Brettin T."/>
            <person name="Detter J.C."/>
            <person name="Tapia R."/>
            <person name="Han C."/>
            <person name="Land M."/>
            <person name="Hauser L."/>
            <person name="Markowitz V."/>
            <person name="Cheng J.-F."/>
            <person name="Hugenholtz P."/>
            <person name="Woyke T."/>
            <person name="Wu D."/>
            <person name="Gronow S."/>
            <person name="Wellnitz S."/>
            <person name="Brambilla E."/>
            <person name="Klenk H.-P."/>
            <person name="Eisen J.A."/>
        </authorList>
    </citation>
    <scope>NUCLEOTIDE SEQUENCE</scope>
    <source>
        <strain>P 36-108</strain>
    </source>
</reference>
<dbReference type="SUPFAM" id="SSF74650">
    <property type="entry name" value="Galactose mutarotase-like"/>
    <property type="match status" value="1"/>
</dbReference>
<dbReference type="PRINTS" id="PR00132">
    <property type="entry name" value="GLHYDRLASE2"/>
</dbReference>
<evidence type="ECO:0000256" key="10">
    <source>
        <dbReference type="SAM" id="SignalP"/>
    </source>
</evidence>
<dbReference type="Pfam" id="PF02837">
    <property type="entry name" value="Glyco_hydro_2_N"/>
    <property type="match status" value="1"/>
</dbReference>